<feature type="compositionally biased region" description="Low complexity" evidence="1">
    <location>
        <begin position="813"/>
        <end position="823"/>
    </location>
</feature>
<dbReference type="AlphaFoldDB" id="A0A5J4YM95"/>
<sequence length="974" mass="108511">MGIKMWIVYAASALGIVVVSVFLFLCWLVGWRSVEVYAVALRVHCSYYVIRKLDKYGKGWLVSTQRIDAWWEHAHQVNAEYLYQRVANLQGLYVKFAQYVSSRSDIFPDAYIRSFARCQDTCKAKPFEETSATICAEFGIRSVYDMFDAFEPEPIASASIAQVYRAKYRGTDVAVKVQHRGVDAKILQDLAVMNRIADVLAWSVPEYDVRPVMREWGAEVPHELDFVRERDNLQRVERAAFPFRFQTPLNDPLSITCEFPQVILDVPPSQRVLVMTFIDGVRILDTDALSAHGVDMDWLLTQCARAFGCQVFIDGCFSGDPHPGNLMVRLLEEKGQCRPVLLDFGLTKILDDSARLGFAKMIVAADENDVGTLIDSFDELGLILSSSFHDLYAESVRMTRFFFRDSKPKEEARTELKSEMKDRKQRMKKMSEKIKIKLQGDSSLRRNPLEAFPGSFVFFSRMLYLLRGLATHLGVRVSYLHTLRPFAERALFEHARKMHAVATLRHQKIPRVLAPGALLPQLERRALFVIDKLHNAGLVQGCQVVMHYQGKRVLDVSYGVASKYSGLPVTPDTLFNVFSVTKAFATVLFWSLHDHGMLLGSIDTPLCDIWPGFGSTNSANENQIAVRHILSHSAGLARAGLESLMESPFEMLSWDTMLQHMQNATPSSKPGDVCEYHALSFGWLLGYVIEHMGGASFEKLLKTELAEPMGLESDMWCGFPADTNGQSAFPDVEHRLASLAMGKLVEAMRERFSKMSEKDQQRLKGLVRTEQNGTGADMRPEERMAKIQDHLDSIAPEDESSTPSSDNASFKPEAAGASAEGSSLTSTPSFFNYSKLRRACIPAANGHVTARAVAALMDVLANDGLCCSTGARILHPGTVRRIVESTPAEWDFGLGLRKHPGANNSKLRISHGGLGGSYAYADADARFALGVTVNALNPQPVLAAAMMQLASMQFSDVQVHRLDGADFIGSRHSQ</sequence>
<protein>
    <submittedName>
        <fullName evidence="5">Putative serine/threonine-protein kinase abkB</fullName>
    </submittedName>
</protein>
<proteinExistence type="predicted"/>
<feature type="domain" description="Beta-lactamase-related" evidence="3">
    <location>
        <begin position="539"/>
        <end position="940"/>
    </location>
</feature>
<dbReference type="InterPro" id="IPR004147">
    <property type="entry name" value="ABC1_dom"/>
</dbReference>
<evidence type="ECO:0000313" key="5">
    <source>
        <dbReference type="EMBL" id="KAA8491783.1"/>
    </source>
</evidence>
<evidence type="ECO:0000256" key="1">
    <source>
        <dbReference type="SAM" id="MobiDB-lite"/>
    </source>
</evidence>
<dbReference type="InterPro" id="IPR011009">
    <property type="entry name" value="Kinase-like_dom_sf"/>
</dbReference>
<keyword evidence="2" id="KW-1133">Transmembrane helix</keyword>
<dbReference type="Pfam" id="PF03109">
    <property type="entry name" value="ABC1"/>
    <property type="match status" value="1"/>
</dbReference>
<feature type="compositionally biased region" description="Basic and acidic residues" evidence="1">
    <location>
        <begin position="752"/>
        <end position="762"/>
    </location>
</feature>
<keyword evidence="6" id="KW-1185">Reference proteome</keyword>
<dbReference type="Proteomes" id="UP000324585">
    <property type="component" value="Unassembled WGS sequence"/>
</dbReference>
<dbReference type="SUPFAM" id="SSF56601">
    <property type="entry name" value="beta-lactamase/transpeptidase-like"/>
    <property type="match status" value="1"/>
</dbReference>
<organism evidence="5 6">
    <name type="scientific">Porphyridium purpureum</name>
    <name type="common">Red alga</name>
    <name type="synonym">Porphyridium cruentum</name>
    <dbReference type="NCBI Taxonomy" id="35688"/>
    <lineage>
        <taxon>Eukaryota</taxon>
        <taxon>Rhodophyta</taxon>
        <taxon>Bangiophyceae</taxon>
        <taxon>Porphyridiales</taxon>
        <taxon>Porphyridiaceae</taxon>
        <taxon>Porphyridium</taxon>
    </lineage>
</organism>
<feature type="region of interest" description="Disordered" evidence="1">
    <location>
        <begin position="752"/>
        <end position="782"/>
    </location>
</feature>
<gene>
    <name evidence="5" type="ORF">FVE85_8265</name>
</gene>
<feature type="transmembrane region" description="Helical" evidence="2">
    <location>
        <begin position="7"/>
        <end position="31"/>
    </location>
</feature>
<comment type="caution">
    <text evidence="5">The sequence shown here is derived from an EMBL/GenBank/DDBJ whole genome shotgun (WGS) entry which is preliminary data.</text>
</comment>
<dbReference type="InterPro" id="IPR001466">
    <property type="entry name" value="Beta-lactam-related"/>
</dbReference>
<dbReference type="EMBL" id="VRMN01000011">
    <property type="protein sequence ID" value="KAA8491783.1"/>
    <property type="molecule type" value="Genomic_DNA"/>
</dbReference>
<evidence type="ECO:0000256" key="2">
    <source>
        <dbReference type="SAM" id="Phobius"/>
    </source>
</evidence>
<dbReference type="GO" id="GO:0016301">
    <property type="term" value="F:kinase activity"/>
    <property type="evidence" value="ECO:0007669"/>
    <property type="project" value="UniProtKB-KW"/>
</dbReference>
<reference evidence="6" key="1">
    <citation type="journal article" date="2019" name="Nat. Commun.">
        <title>Expansion of phycobilisome linker gene families in mesophilic red algae.</title>
        <authorList>
            <person name="Lee J."/>
            <person name="Kim D."/>
            <person name="Bhattacharya D."/>
            <person name="Yoon H.S."/>
        </authorList>
    </citation>
    <scope>NUCLEOTIDE SEQUENCE [LARGE SCALE GENOMIC DNA]</scope>
    <source>
        <strain evidence="6">CCMP 1328</strain>
    </source>
</reference>
<keyword evidence="5" id="KW-0808">Transferase</keyword>
<evidence type="ECO:0000259" key="4">
    <source>
        <dbReference type="Pfam" id="PF03109"/>
    </source>
</evidence>
<dbReference type="SUPFAM" id="SSF56112">
    <property type="entry name" value="Protein kinase-like (PK-like)"/>
    <property type="match status" value="1"/>
</dbReference>
<dbReference type="Gene3D" id="3.40.710.10">
    <property type="entry name" value="DD-peptidase/beta-lactamase superfamily"/>
    <property type="match status" value="1"/>
</dbReference>
<dbReference type="Pfam" id="PF00144">
    <property type="entry name" value="Beta-lactamase"/>
    <property type="match status" value="1"/>
</dbReference>
<keyword evidence="2" id="KW-0472">Membrane</keyword>
<feature type="region of interest" description="Disordered" evidence="1">
    <location>
        <begin position="795"/>
        <end position="826"/>
    </location>
</feature>
<keyword evidence="2" id="KW-0812">Transmembrane</keyword>
<dbReference type="OMA" id="EWCKESP"/>
<dbReference type="PANTHER" id="PTHR43173:SF3">
    <property type="entry name" value="ABC1 FAMILY PROTEIN"/>
    <property type="match status" value="1"/>
</dbReference>
<accession>A0A5J4YM95</accession>
<dbReference type="InterPro" id="IPR012338">
    <property type="entry name" value="Beta-lactam/transpept-like"/>
</dbReference>
<dbReference type="OrthoDB" id="3474at2759"/>
<evidence type="ECO:0000313" key="6">
    <source>
        <dbReference type="Proteomes" id="UP000324585"/>
    </source>
</evidence>
<keyword evidence="5" id="KW-0418">Kinase</keyword>
<name>A0A5J4YM95_PORPP</name>
<evidence type="ECO:0000259" key="3">
    <source>
        <dbReference type="Pfam" id="PF00144"/>
    </source>
</evidence>
<feature type="domain" description="ABC1 atypical kinase-like" evidence="4">
    <location>
        <begin position="118"/>
        <end position="370"/>
    </location>
</feature>
<dbReference type="PANTHER" id="PTHR43173">
    <property type="entry name" value="ABC1 FAMILY PROTEIN"/>
    <property type="match status" value="1"/>
</dbReference>
<dbReference type="InterPro" id="IPR051130">
    <property type="entry name" value="Mito_struct-func_regulator"/>
</dbReference>
<dbReference type="CDD" id="cd05121">
    <property type="entry name" value="ABC1_ADCK3-like"/>
    <property type="match status" value="1"/>
</dbReference>